<organism evidence="1 2">
    <name type="scientific">Phytophthora oleae</name>
    <dbReference type="NCBI Taxonomy" id="2107226"/>
    <lineage>
        <taxon>Eukaryota</taxon>
        <taxon>Sar</taxon>
        <taxon>Stramenopiles</taxon>
        <taxon>Oomycota</taxon>
        <taxon>Peronosporomycetes</taxon>
        <taxon>Peronosporales</taxon>
        <taxon>Peronosporaceae</taxon>
        <taxon>Phytophthora</taxon>
    </lineage>
</organism>
<comment type="caution">
    <text evidence="1">The sequence shown here is derived from an EMBL/GenBank/DDBJ whole genome shotgun (WGS) entry which is preliminary data.</text>
</comment>
<dbReference type="EMBL" id="JBIMZQ010000008">
    <property type="protein sequence ID" value="KAL3669903.1"/>
    <property type="molecule type" value="Genomic_DNA"/>
</dbReference>
<keyword evidence="2" id="KW-1185">Reference proteome</keyword>
<gene>
    <name evidence="1" type="ORF">V7S43_005277</name>
</gene>
<reference evidence="1 2" key="1">
    <citation type="submission" date="2024-09" db="EMBL/GenBank/DDBJ databases">
        <title>Genome sequencing and assembly of Phytophthora oleae, isolate VK10A, causative agent of rot of olive drupes.</title>
        <authorList>
            <person name="Conti Taguali S."/>
            <person name="Riolo M."/>
            <person name="La Spada F."/>
            <person name="Cacciola S.O."/>
            <person name="Dionisio G."/>
        </authorList>
    </citation>
    <scope>NUCLEOTIDE SEQUENCE [LARGE SCALE GENOMIC DNA]</scope>
    <source>
        <strain evidence="1 2">VK10A</strain>
    </source>
</reference>
<proteinExistence type="predicted"/>
<protein>
    <submittedName>
        <fullName evidence="1">Uncharacterized protein</fullName>
    </submittedName>
</protein>
<dbReference type="AlphaFoldDB" id="A0ABD3FSP4"/>
<evidence type="ECO:0000313" key="1">
    <source>
        <dbReference type="EMBL" id="KAL3669903.1"/>
    </source>
</evidence>
<accession>A0ABD3FSP4</accession>
<name>A0ABD3FSP4_9STRA</name>
<evidence type="ECO:0000313" key="2">
    <source>
        <dbReference type="Proteomes" id="UP001632037"/>
    </source>
</evidence>
<sequence>MNQEAAVSRNLHHSDYKAKMSSGRLPSVILKPADSLSFRLQPQTAHQVWPTTRNFADASGSPVELQVQLHLHYLAHVQVQPQVHCYHFLPAPSPSPSTSPLSLAPSSPASSASLSMVTDTTSDAFAYVCDTSPSATATSEISARHFLRTLADCHCRPTVSKRPDSHTLSDQCDARDTQRLLPRPCV</sequence>
<dbReference type="Proteomes" id="UP001632037">
    <property type="component" value="Unassembled WGS sequence"/>
</dbReference>